<evidence type="ECO:0000313" key="3">
    <source>
        <dbReference type="Proteomes" id="UP000799436"/>
    </source>
</evidence>
<gene>
    <name evidence="2" type="ORF">EJ03DRAFT_331654</name>
</gene>
<keyword evidence="1" id="KW-1133">Transmembrane helix</keyword>
<name>A0A6G1KWK8_9PEZI</name>
<dbReference type="EMBL" id="ML995914">
    <property type="protein sequence ID" value="KAF2764649.1"/>
    <property type="molecule type" value="Genomic_DNA"/>
</dbReference>
<feature type="transmembrane region" description="Helical" evidence="1">
    <location>
        <begin position="6"/>
        <end position="22"/>
    </location>
</feature>
<evidence type="ECO:0000313" key="2">
    <source>
        <dbReference type="EMBL" id="KAF2764649.1"/>
    </source>
</evidence>
<accession>A0A6G1KWK8</accession>
<dbReference type="AlphaFoldDB" id="A0A6G1KWK8"/>
<proteinExistence type="predicted"/>
<organism evidence="2 3">
    <name type="scientific">Teratosphaeria nubilosa</name>
    <dbReference type="NCBI Taxonomy" id="161662"/>
    <lineage>
        <taxon>Eukaryota</taxon>
        <taxon>Fungi</taxon>
        <taxon>Dikarya</taxon>
        <taxon>Ascomycota</taxon>
        <taxon>Pezizomycotina</taxon>
        <taxon>Dothideomycetes</taxon>
        <taxon>Dothideomycetidae</taxon>
        <taxon>Mycosphaerellales</taxon>
        <taxon>Teratosphaeriaceae</taxon>
        <taxon>Teratosphaeria</taxon>
    </lineage>
</organism>
<keyword evidence="1" id="KW-0812">Transmembrane</keyword>
<reference evidence="2" key="1">
    <citation type="journal article" date="2020" name="Stud. Mycol.">
        <title>101 Dothideomycetes genomes: a test case for predicting lifestyles and emergence of pathogens.</title>
        <authorList>
            <person name="Haridas S."/>
            <person name="Albert R."/>
            <person name="Binder M."/>
            <person name="Bloem J."/>
            <person name="Labutti K."/>
            <person name="Salamov A."/>
            <person name="Andreopoulos B."/>
            <person name="Baker S."/>
            <person name="Barry K."/>
            <person name="Bills G."/>
            <person name="Bluhm B."/>
            <person name="Cannon C."/>
            <person name="Castanera R."/>
            <person name="Culley D."/>
            <person name="Daum C."/>
            <person name="Ezra D."/>
            <person name="Gonzalez J."/>
            <person name="Henrissat B."/>
            <person name="Kuo A."/>
            <person name="Liang C."/>
            <person name="Lipzen A."/>
            <person name="Lutzoni F."/>
            <person name="Magnuson J."/>
            <person name="Mondo S."/>
            <person name="Nolan M."/>
            <person name="Ohm R."/>
            <person name="Pangilinan J."/>
            <person name="Park H.-J."/>
            <person name="Ramirez L."/>
            <person name="Alfaro M."/>
            <person name="Sun H."/>
            <person name="Tritt A."/>
            <person name="Yoshinaga Y."/>
            <person name="Zwiers L.-H."/>
            <person name="Turgeon B."/>
            <person name="Goodwin S."/>
            <person name="Spatafora J."/>
            <person name="Crous P."/>
            <person name="Grigoriev I."/>
        </authorList>
    </citation>
    <scope>NUCLEOTIDE SEQUENCE</scope>
    <source>
        <strain evidence="2">CBS 116005</strain>
    </source>
</reference>
<evidence type="ECO:0000256" key="1">
    <source>
        <dbReference type="SAM" id="Phobius"/>
    </source>
</evidence>
<dbReference type="Proteomes" id="UP000799436">
    <property type="component" value="Unassembled WGS sequence"/>
</dbReference>
<sequence>MSDLLLLIFILPVAIFWVSLIYKAHVKSRFRPVHPYPRDPPPSYKEVMQWNQPKAMCKGGEQGRT</sequence>
<keyword evidence="3" id="KW-1185">Reference proteome</keyword>
<protein>
    <submittedName>
        <fullName evidence="2">Uncharacterized protein</fullName>
    </submittedName>
</protein>
<keyword evidence="1" id="KW-0472">Membrane</keyword>